<sequence>MMIRSLLCSGTLLMATSWINPAMAEDTLYERLGGAEGISVVVDHFIDEISFDRRIYPFFKDSDIERFRNKFSEQLCAVSDGPCIYSGDDMPTVHTGMNISETDFNRVVELLQKAMADSGIPYTDQNRLLQRLAPLRGEMLHR</sequence>
<proteinExistence type="inferred from homology"/>
<dbReference type="InterPro" id="IPR001486">
    <property type="entry name" value="Hemoglobin_trunc"/>
</dbReference>
<evidence type="ECO:0000256" key="5">
    <source>
        <dbReference type="ARBA" id="ARBA00023004"/>
    </source>
</evidence>
<evidence type="ECO:0000256" key="3">
    <source>
        <dbReference type="ARBA" id="ARBA00022617"/>
    </source>
</evidence>
<dbReference type="RefSeq" id="WP_260974899.1">
    <property type="nucleotide sequence ID" value="NZ_JAOANI010000009.1"/>
</dbReference>
<dbReference type="Proteomes" id="UP001147830">
    <property type="component" value="Unassembled WGS sequence"/>
</dbReference>
<evidence type="ECO:0000256" key="2">
    <source>
        <dbReference type="ARBA" id="ARBA00022448"/>
    </source>
</evidence>
<dbReference type="Gene3D" id="1.10.490.10">
    <property type="entry name" value="Globins"/>
    <property type="match status" value="1"/>
</dbReference>
<comment type="caution">
    <text evidence="10">The sequence shown here is derived from an EMBL/GenBank/DDBJ whole genome shotgun (WGS) entry which is preliminary data.</text>
</comment>
<dbReference type="GO" id="GO:0019825">
    <property type="term" value="F:oxygen binding"/>
    <property type="evidence" value="ECO:0007669"/>
    <property type="project" value="InterPro"/>
</dbReference>
<name>A0A9X3AFM8_9GAMM</name>
<dbReference type="InterPro" id="IPR016339">
    <property type="entry name" value="Hemoglobin_trunc_I"/>
</dbReference>
<keyword evidence="2 6" id="KW-0813">Transport</keyword>
<dbReference type="SUPFAM" id="SSF46458">
    <property type="entry name" value="Globin-like"/>
    <property type="match status" value="1"/>
</dbReference>
<comment type="similarity">
    <text evidence="1 6">Belongs to the truncated hemoglobin family. Group I subfamily.</text>
</comment>
<evidence type="ECO:0000256" key="7">
    <source>
        <dbReference type="PIRSR" id="PIRSR002030-1"/>
    </source>
</evidence>
<evidence type="ECO:0000256" key="6">
    <source>
        <dbReference type="PIRNR" id="PIRNR002030"/>
    </source>
</evidence>
<keyword evidence="6" id="KW-0561">Oxygen transport</keyword>
<evidence type="ECO:0000313" key="11">
    <source>
        <dbReference type="Proteomes" id="UP001147830"/>
    </source>
</evidence>
<accession>A0A9X3AFM8</accession>
<evidence type="ECO:0000256" key="9">
    <source>
        <dbReference type="SAM" id="SignalP"/>
    </source>
</evidence>
<keyword evidence="11" id="KW-1185">Reference proteome</keyword>
<keyword evidence="3 6" id="KW-0349">Heme</keyword>
<evidence type="ECO:0000256" key="8">
    <source>
        <dbReference type="PIRSR" id="PIRSR601486-1"/>
    </source>
</evidence>
<dbReference type="CDD" id="cd00454">
    <property type="entry name" value="TrHb1_N"/>
    <property type="match status" value="1"/>
</dbReference>
<feature type="chain" id="PRO_5040759477" description="Group 1 truncated hemoglobin" evidence="9">
    <location>
        <begin position="25"/>
        <end position="142"/>
    </location>
</feature>
<dbReference type="EMBL" id="JAOANI010000009">
    <property type="protein sequence ID" value="MCT7357976.1"/>
    <property type="molecule type" value="Genomic_DNA"/>
</dbReference>
<dbReference type="GO" id="GO:0005344">
    <property type="term" value="F:oxygen carrier activity"/>
    <property type="evidence" value="ECO:0007669"/>
    <property type="project" value="UniProtKB-UniRule"/>
</dbReference>
<protein>
    <recommendedName>
        <fullName evidence="6">Group 1 truncated hemoglobin</fullName>
    </recommendedName>
</protein>
<dbReference type="GO" id="GO:0020037">
    <property type="term" value="F:heme binding"/>
    <property type="evidence" value="ECO:0007669"/>
    <property type="project" value="InterPro"/>
</dbReference>
<gene>
    <name evidence="10" type="ORF">NYR02_02925</name>
</gene>
<dbReference type="Pfam" id="PF01152">
    <property type="entry name" value="Bac_globin"/>
    <property type="match status" value="1"/>
</dbReference>
<keyword evidence="4 6" id="KW-0479">Metal-binding</keyword>
<dbReference type="GO" id="GO:0046872">
    <property type="term" value="F:metal ion binding"/>
    <property type="evidence" value="ECO:0007669"/>
    <property type="project" value="UniProtKB-UniRule"/>
</dbReference>
<comment type="cofactor">
    <cofactor evidence="7">
        <name>heme</name>
        <dbReference type="ChEBI" id="CHEBI:30413"/>
    </cofactor>
    <text evidence="7">Binds 1 heme group per subunit.</text>
</comment>
<organism evidence="10 11">
    <name type="scientific">Thalassolituus pacificus</name>
    <dbReference type="NCBI Taxonomy" id="2975440"/>
    <lineage>
        <taxon>Bacteria</taxon>
        <taxon>Pseudomonadati</taxon>
        <taxon>Pseudomonadota</taxon>
        <taxon>Gammaproteobacteria</taxon>
        <taxon>Oceanospirillales</taxon>
        <taxon>Oceanospirillaceae</taxon>
        <taxon>Thalassolituus</taxon>
    </lineage>
</organism>
<dbReference type="InterPro" id="IPR009050">
    <property type="entry name" value="Globin-like_sf"/>
</dbReference>
<dbReference type="InterPro" id="IPR012292">
    <property type="entry name" value="Globin/Proto"/>
</dbReference>
<reference evidence="10" key="1">
    <citation type="journal article" date="2022" name="Front. Microbiol.">
        <title>Genome-based taxonomic rearrangement of Oceanobacter-related bacteria including the description of Thalassolituus hydrocarbonoclasticus sp. nov. and Thalassolituus pacificus sp. nov. and emended description of the genus Thalassolituus.</title>
        <authorList>
            <person name="Dong C."/>
            <person name="Wei L."/>
            <person name="Wang J."/>
            <person name="Lai Q."/>
            <person name="Huang Z."/>
            <person name="Shao Z."/>
        </authorList>
    </citation>
    <scope>NUCLEOTIDE SEQUENCE</scope>
    <source>
        <strain evidence="10">59MF3M-4</strain>
    </source>
</reference>
<dbReference type="PIRSF" id="PIRSF002030">
    <property type="entry name" value="Globin_Protozoa/Cyanobacteria"/>
    <property type="match status" value="1"/>
</dbReference>
<evidence type="ECO:0000256" key="4">
    <source>
        <dbReference type="ARBA" id="ARBA00022723"/>
    </source>
</evidence>
<evidence type="ECO:0000256" key="1">
    <source>
        <dbReference type="ARBA" id="ARBA00009660"/>
    </source>
</evidence>
<dbReference type="AlphaFoldDB" id="A0A9X3AFM8"/>
<keyword evidence="5 6" id="KW-0408">Iron</keyword>
<evidence type="ECO:0000313" key="10">
    <source>
        <dbReference type="EMBL" id="MCT7357976.1"/>
    </source>
</evidence>
<feature type="binding site" description="distal binding residue" evidence="8">
    <location>
        <position position="94"/>
    </location>
    <ligand>
        <name>heme</name>
        <dbReference type="ChEBI" id="CHEBI:30413"/>
    </ligand>
    <ligandPart>
        <name>Fe</name>
        <dbReference type="ChEBI" id="CHEBI:18248"/>
    </ligandPart>
</feature>
<keyword evidence="9" id="KW-0732">Signal</keyword>
<reference evidence="10" key="2">
    <citation type="submission" date="2022-08" db="EMBL/GenBank/DDBJ databases">
        <authorList>
            <person name="Dong C."/>
        </authorList>
    </citation>
    <scope>NUCLEOTIDE SEQUENCE</scope>
    <source>
        <strain evidence="10">59MF3M-4</strain>
    </source>
</reference>
<feature type="signal peptide" evidence="9">
    <location>
        <begin position="1"/>
        <end position="24"/>
    </location>
</feature>
<feature type="binding site" description="proximal binding residue" evidence="7">
    <location>
        <position position="94"/>
    </location>
    <ligand>
        <name>heme</name>
        <dbReference type="ChEBI" id="CHEBI:30413"/>
    </ligand>
    <ligandPart>
        <name>Fe</name>
        <dbReference type="ChEBI" id="CHEBI:18248"/>
    </ligandPart>
</feature>